<dbReference type="Gene3D" id="1.50.10.20">
    <property type="match status" value="1"/>
</dbReference>
<dbReference type="AlphaFoldDB" id="A0A0F9U847"/>
<protein>
    <recommendedName>
        <fullName evidence="2">Squalene cyclase C-terminal domain-containing protein</fullName>
    </recommendedName>
</protein>
<dbReference type="SUPFAM" id="SSF48239">
    <property type="entry name" value="Terpenoid cyclases/Protein prenyltransferases"/>
    <property type="match status" value="1"/>
</dbReference>
<gene>
    <name evidence="1" type="ORF">LCGC14_0239020</name>
</gene>
<organism evidence="1">
    <name type="scientific">marine sediment metagenome</name>
    <dbReference type="NCBI Taxonomy" id="412755"/>
    <lineage>
        <taxon>unclassified sequences</taxon>
        <taxon>metagenomes</taxon>
        <taxon>ecological metagenomes</taxon>
    </lineage>
</organism>
<accession>A0A0F9U847</accession>
<evidence type="ECO:0000313" key="1">
    <source>
        <dbReference type="EMBL" id="KKN89395.1"/>
    </source>
</evidence>
<sequence length="406" mass="45542">MNILFPNLVKSLIVIVAVCGTVLAVGCEPAAHNLAEIGPAPRPITPPTQAEIRQAIDRGVAFLVSHQQPPGHWGTIGFVQNIGLPSQRDTESFKMATTALCVKALIETRSESPEAIAALARGEQWLLTNVPRFKRQDLKSLFNNWGHLYAIEAMVAMLNHRPMTDERRTELRRLVDQQIRLLAAGRTLRGGWGYYTFPPHTRPSGNWATSFLTSAAMIAYHDAEQAGFDIPRAASATGLMALRWARFPNGAFGYTIYTIATPGSLSNYPQGAVARSQAGNLALYLYGDKRTTPEVIKNWLNRLIIYDRWLAVPLKKLKTHHYRLFAIAGYYYYYAYYYAARAIEQLDPADRPQFQNHLAEILIRRQDKDGSWWDFVLFGYQKGYGTAMGLMALQRCLQPPADQVAP</sequence>
<evidence type="ECO:0008006" key="2">
    <source>
        <dbReference type="Google" id="ProtNLM"/>
    </source>
</evidence>
<dbReference type="EMBL" id="LAZR01000119">
    <property type="protein sequence ID" value="KKN89395.1"/>
    <property type="molecule type" value="Genomic_DNA"/>
</dbReference>
<reference evidence="1" key="1">
    <citation type="journal article" date="2015" name="Nature">
        <title>Complex archaea that bridge the gap between prokaryotes and eukaryotes.</title>
        <authorList>
            <person name="Spang A."/>
            <person name="Saw J.H."/>
            <person name="Jorgensen S.L."/>
            <person name="Zaremba-Niedzwiedzka K."/>
            <person name="Martijn J."/>
            <person name="Lind A.E."/>
            <person name="van Eijk R."/>
            <person name="Schleper C."/>
            <person name="Guy L."/>
            <person name="Ettema T.J."/>
        </authorList>
    </citation>
    <scope>NUCLEOTIDE SEQUENCE</scope>
</reference>
<proteinExistence type="predicted"/>
<name>A0A0F9U847_9ZZZZ</name>
<dbReference type="InterPro" id="IPR008930">
    <property type="entry name" value="Terpenoid_cyclase/PrenylTrfase"/>
</dbReference>
<comment type="caution">
    <text evidence="1">The sequence shown here is derived from an EMBL/GenBank/DDBJ whole genome shotgun (WGS) entry which is preliminary data.</text>
</comment>